<keyword evidence="1" id="KW-1133">Transmembrane helix</keyword>
<evidence type="ECO:0000256" key="1">
    <source>
        <dbReference type="SAM" id="Phobius"/>
    </source>
</evidence>
<protein>
    <submittedName>
        <fullName evidence="2">HdeD family acid-resistance protein</fullName>
    </submittedName>
</protein>
<dbReference type="AlphaFoldDB" id="A0A5C4J700"/>
<feature type="transmembrane region" description="Helical" evidence="1">
    <location>
        <begin position="87"/>
        <end position="107"/>
    </location>
</feature>
<organism evidence="2 3">
    <name type="scientific">Actinomadura soli</name>
    <dbReference type="NCBI Taxonomy" id="2508997"/>
    <lineage>
        <taxon>Bacteria</taxon>
        <taxon>Bacillati</taxon>
        <taxon>Actinomycetota</taxon>
        <taxon>Actinomycetes</taxon>
        <taxon>Streptosporangiales</taxon>
        <taxon>Thermomonosporaceae</taxon>
        <taxon>Actinomadura</taxon>
    </lineage>
</organism>
<feature type="transmembrane region" description="Helical" evidence="1">
    <location>
        <begin position="58"/>
        <end position="80"/>
    </location>
</feature>
<dbReference type="OrthoDB" id="3474102at2"/>
<comment type="caution">
    <text evidence="2">The sequence shown here is derived from an EMBL/GenBank/DDBJ whole genome shotgun (WGS) entry which is preliminary data.</text>
</comment>
<feature type="transmembrane region" description="Helical" evidence="1">
    <location>
        <begin position="113"/>
        <end position="134"/>
    </location>
</feature>
<feature type="transmembrane region" description="Helical" evidence="1">
    <location>
        <begin position="172"/>
        <end position="195"/>
    </location>
</feature>
<feature type="transmembrane region" description="Helical" evidence="1">
    <location>
        <begin position="146"/>
        <end position="166"/>
    </location>
</feature>
<feature type="transmembrane region" description="Helical" evidence="1">
    <location>
        <begin position="32"/>
        <end position="52"/>
    </location>
</feature>
<dbReference type="GO" id="GO:0005886">
    <property type="term" value="C:plasma membrane"/>
    <property type="evidence" value="ECO:0007669"/>
    <property type="project" value="TreeGrafter"/>
</dbReference>
<evidence type="ECO:0000313" key="3">
    <source>
        <dbReference type="Proteomes" id="UP000309174"/>
    </source>
</evidence>
<name>A0A5C4J700_9ACTN</name>
<dbReference type="EMBL" id="VCKW01000177">
    <property type="protein sequence ID" value="TMQ92004.1"/>
    <property type="molecule type" value="Genomic_DNA"/>
</dbReference>
<dbReference type="InterPro" id="IPR052712">
    <property type="entry name" value="Acid_resist_chaperone_HdeD"/>
</dbReference>
<reference evidence="2 3" key="1">
    <citation type="submission" date="2019-05" db="EMBL/GenBank/DDBJ databases">
        <title>Draft genome sequence of Actinomadura sp. 14C53.</title>
        <authorList>
            <person name="Saricaoglu S."/>
            <person name="Isik K."/>
        </authorList>
    </citation>
    <scope>NUCLEOTIDE SEQUENCE [LARGE SCALE GENOMIC DNA]</scope>
    <source>
        <strain evidence="2 3">14C53</strain>
    </source>
</reference>
<dbReference type="PANTHER" id="PTHR34989:SF1">
    <property type="entry name" value="PROTEIN HDED"/>
    <property type="match status" value="1"/>
</dbReference>
<keyword evidence="3" id="KW-1185">Reference proteome</keyword>
<accession>A0A5C4J700</accession>
<dbReference type="Proteomes" id="UP000309174">
    <property type="component" value="Unassembled WGS sequence"/>
</dbReference>
<dbReference type="Pfam" id="PF03729">
    <property type="entry name" value="DUF308"/>
    <property type="match status" value="2"/>
</dbReference>
<sequence>MTSASPSGTVGPASPGTSGGGLTTRLATGAQGAGAAAGILAALLGLAIVAWPDATIGVVAFLFGLNLVINGGYQIVLAIAADGAGGAARVLFTLLGALSLTVGVLVMRDPLQTVQILALLFGLFWLITGTVGLVSTLTEPDPRGRGGAVLLAGLCILAGLLLLVWPGLTLTALTWIVGLWLVTWGLLTAGLALWIRHAGKRTAAAREQRA</sequence>
<keyword evidence="1" id="KW-0472">Membrane</keyword>
<proteinExistence type="predicted"/>
<keyword evidence="1" id="KW-0812">Transmembrane</keyword>
<gene>
    <name evidence="2" type="ORF">ETD83_28345</name>
</gene>
<dbReference type="RefSeq" id="WP_138648266.1">
    <property type="nucleotide sequence ID" value="NZ_VCKW01000177.1"/>
</dbReference>
<dbReference type="PANTHER" id="PTHR34989">
    <property type="entry name" value="PROTEIN HDED"/>
    <property type="match status" value="1"/>
</dbReference>
<dbReference type="InterPro" id="IPR005325">
    <property type="entry name" value="DUF308_memb"/>
</dbReference>
<evidence type="ECO:0000313" key="2">
    <source>
        <dbReference type="EMBL" id="TMQ92004.1"/>
    </source>
</evidence>